<accession>A0A6L6U6D9</accession>
<dbReference type="Gene3D" id="3.40.50.1820">
    <property type="entry name" value="alpha/beta hydrolase"/>
    <property type="match status" value="1"/>
</dbReference>
<feature type="domain" description="Serine aminopeptidase S33" evidence="2">
    <location>
        <begin position="74"/>
        <end position="274"/>
    </location>
</feature>
<dbReference type="Pfam" id="PF12146">
    <property type="entry name" value="Hydrolase_4"/>
    <property type="match status" value="1"/>
</dbReference>
<evidence type="ECO:0000313" key="3">
    <source>
        <dbReference type="EMBL" id="MUU77728.1"/>
    </source>
</evidence>
<comment type="caution">
    <text evidence="3">The sequence shown here is derived from an EMBL/GenBank/DDBJ whole genome shotgun (WGS) entry which is preliminary data.</text>
</comment>
<dbReference type="InterPro" id="IPR029058">
    <property type="entry name" value="AB_hydrolase_fold"/>
</dbReference>
<gene>
    <name evidence="3" type="ORF">GN138_04670</name>
</gene>
<name>A0A6L6U6D9_9FLAO</name>
<dbReference type="InterPro" id="IPR053145">
    <property type="entry name" value="AB_hydrolase_Est10"/>
</dbReference>
<dbReference type="PANTHER" id="PTHR43265:SF1">
    <property type="entry name" value="ESTERASE ESTD"/>
    <property type="match status" value="1"/>
</dbReference>
<dbReference type="PANTHER" id="PTHR43265">
    <property type="entry name" value="ESTERASE ESTD"/>
    <property type="match status" value="1"/>
</dbReference>
<sequence>MKKYLVLLLCFIGCISYSQNTTFTETELSITKWINGTLLLPKSVDKPNLAIIIAGSGPTNRNGNQNFLKNNSLKKLAEQLTNKDIATFRYDKRIVKQILTNRVDPNIMFDDFVNDASAVIDFFKEKDTYGKIYVIGHSQGSLVGMLAGKDKADGFISLAGAGNNIGDVIIEQVEKTASMYTEDTKRVVASLKEGKTTTDYPAALGAVFNVDTQPFMINWMSYNPTEVIQTLEMPILIINGTKDLQVTEKEAKLLKEANDKAELVIIENMNHVLFEIDGDDLENSKSYNESFREISPQLITSISAFIKS</sequence>
<evidence type="ECO:0000256" key="1">
    <source>
        <dbReference type="SAM" id="SignalP"/>
    </source>
</evidence>
<reference evidence="3 4" key="1">
    <citation type="submission" date="2019-12" db="EMBL/GenBank/DDBJ databases">
        <authorList>
            <person name="Li J."/>
        </authorList>
    </citation>
    <scope>NUCLEOTIDE SEQUENCE [LARGE SCALE GENOMIC DNA]</scope>
    <source>
        <strain evidence="3 4">HL2-2</strain>
    </source>
</reference>
<dbReference type="EMBL" id="WOWS01000001">
    <property type="protein sequence ID" value="MUU77728.1"/>
    <property type="molecule type" value="Genomic_DNA"/>
</dbReference>
<protein>
    <submittedName>
        <fullName evidence="3">Alpha/beta fold hydrolase</fullName>
    </submittedName>
</protein>
<dbReference type="SUPFAM" id="SSF53474">
    <property type="entry name" value="alpha/beta-Hydrolases"/>
    <property type="match status" value="1"/>
</dbReference>
<proteinExistence type="predicted"/>
<dbReference type="RefSeq" id="WP_157362587.1">
    <property type="nucleotide sequence ID" value="NZ_WOWS01000001.1"/>
</dbReference>
<dbReference type="AlphaFoldDB" id="A0A6L6U6D9"/>
<dbReference type="InterPro" id="IPR022742">
    <property type="entry name" value="Hydrolase_4"/>
</dbReference>
<evidence type="ECO:0000313" key="4">
    <source>
        <dbReference type="Proteomes" id="UP000478208"/>
    </source>
</evidence>
<dbReference type="Proteomes" id="UP000478208">
    <property type="component" value="Unassembled WGS sequence"/>
</dbReference>
<evidence type="ECO:0000259" key="2">
    <source>
        <dbReference type="Pfam" id="PF12146"/>
    </source>
</evidence>
<feature type="chain" id="PRO_5026782327" evidence="1">
    <location>
        <begin position="21"/>
        <end position="308"/>
    </location>
</feature>
<feature type="signal peptide" evidence="1">
    <location>
        <begin position="1"/>
        <end position="20"/>
    </location>
</feature>
<keyword evidence="4" id="KW-1185">Reference proteome</keyword>
<dbReference type="GO" id="GO:0052689">
    <property type="term" value="F:carboxylic ester hydrolase activity"/>
    <property type="evidence" value="ECO:0007669"/>
    <property type="project" value="TreeGrafter"/>
</dbReference>
<keyword evidence="1" id="KW-0732">Signal</keyword>
<organism evidence="3 4">
    <name type="scientific">Winogradskyella endarachnes</name>
    <dbReference type="NCBI Taxonomy" id="2681965"/>
    <lineage>
        <taxon>Bacteria</taxon>
        <taxon>Pseudomonadati</taxon>
        <taxon>Bacteroidota</taxon>
        <taxon>Flavobacteriia</taxon>
        <taxon>Flavobacteriales</taxon>
        <taxon>Flavobacteriaceae</taxon>
        <taxon>Winogradskyella</taxon>
    </lineage>
</organism>
<keyword evidence="3" id="KW-0378">Hydrolase</keyword>